<keyword evidence="1" id="KW-0399">Innate immunity</keyword>
<accession>A0A3Q2YC66</accession>
<keyword evidence="10" id="KW-1185">Reference proteome</keyword>
<dbReference type="Pfam" id="PF13765">
    <property type="entry name" value="PRY"/>
    <property type="match status" value="1"/>
</dbReference>
<dbReference type="GO" id="GO:0045087">
    <property type="term" value="P:innate immune response"/>
    <property type="evidence" value="ECO:0007669"/>
    <property type="project" value="UniProtKB-KW"/>
</dbReference>
<dbReference type="InterPro" id="IPR003879">
    <property type="entry name" value="Butyrophylin_SPRY"/>
</dbReference>
<evidence type="ECO:0000313" key="9">
    <source>
        <dbReference type="Ensembl" id="ENSHCOP00000010871.1"/>
    </source>
</evidence>
<dbReference type="Pfam" id="PF25600">
    <property type="entry name" value="TRIM_CC"/>
    <property type="match status" value="1"/>
</dbReference>
<dbReference type="Ensembl" id="ENSHCOT00000026350.1">
    <property type="protein sequence ID" value="ENSHCOP00000010871.1"/>
    <property type="gene ID" value="ENSHCOG00000013613.1"/>
</dbReference>
<reference evidence="9" key="1">
    <citation type="submission" date="2025-08" db="UniProtKB">
        <authorList>
            <consortium name="Ensembl"/>
        </authorList>
    </citation>
    <scope>IDENTIFICATION</scope>
</reference>
<dbReference type="CDD" id="cd16597">
    <property type="entry name" value="RING-HC_TRIM25_C-IV"/>
    <property type="match status" value="1"/>
</dbReference>
<dbReference type="SUPFAM" id="SSF57850">
    <property type="entry name" value="RING/U-box"/>
    <property type="match status" value="1"/>
</dbReference>
<proteinExistence type="predicted"/>
<evidence type="ECO:0000256" key="3">
    <source>
        <dbReference type="ARBA" id="ARBA00022771"/>
    </source>
</evidence>
<protein>
    <submittedName>
        <fullName evidence="9">Tripartite motif containing 25</fullName>
    </submittedName>
</protein>
<dbReference type="InterPro" id="IPR013320">
    <property type="entry name" value="ConA-like_dom_sf"/>
</dbReference>
<dbReference type="InterPro" id="IPR003877">
    <property type="entry name" value="SPRY_dom"/>
</dbReference>
<dbReference type="SUPFAM" id="SSF49899">
    <property type="entry name" value="Concanavalin A-like lectins/glucanases"/>
    <property type="match status" value="1"/>
</dbReference>
<dbReference type="AlphaFoldDB" id="A0A3Q2YC66"/>
<dbReference type="PANTHER" id="PTHR25465:SF77">
    <property type="entry name" value="E3 UBIQUITIN_ISG15 LIGASE TRIM25"/>
    <property type="match status" value="1"/>
</dbReference>
<dbReference type="GO" id="GO:0005737">
    <property type="term" value="C:cytoplasm"/>
    <property type="evidence" value="ECO:0007669"/>
    <property type="project" value="UniProtKB-ARBA"/>
</dbReference>
<dbReference type="STRING" id="109280.ENSHCOP00000010871"/>
<dbReference type="InterPro" id="IPR058030">
    <property type="entry name" value="TRIM8/14/16/25/29/45/65_CC"/>
</dbReference>
<dbReference type="SMART" id="SM00449">
    <property type="entry name" value="SPRY"/>
    <property type="match status" value="1"/>
</dbReference>
<organism evidence="9 10">
    <name type="scientific">Hippocampus comes</name>
    <name type="common">Tiger tail seahorse</name>
    <dbReference type="NCBI Taxonomy" id="109280"/>
    <lineage>
        <taxon>Eukaryota</taxon>
        <taxon>Metazoa</taxon>
        <taxon>Chordata</taxon>
        <taxon>Craniata</taxon>
        <taxon>Vertebrata</taxon>
        <taxon>Euteleostomi</taxon>
        <taxon>Actinopterygii</taxon>
        <taxon>Neopterygii</taxon>
        <taxon>Teleostei</taxon>
        <taxon>Neoteleostei</taxon>
        <taxon>Acanthomorphata</taxon>
        <taxon>Syngnathiaria</taxon>
        <taxon>Syngnathiformes</taxon>
        <taxon>Syngnathoidei</taxon>
        <taxon>Syngnathidae</taxon>
        <taxon>Hippocampus</taxon>
    </lineage>
</organism>
<dbReference type="SUPFAM" id="SSF57845">
    <property type="entry name" value="B-box zinc-binding domain"/>
    <property type="match status" value="1"/>
</dbReference>
<dbReference type="InterPro" id="IPR051051">
    <property type="entry name" value="E3_ubiq-ligase_TRIM/RNF"/>
</dbReference>
<evidence type="ECO:0000256" key="5">
    <source>
        <dbReference type="ARBA" id="ARBA00022859"/>
    </source>
</evidence>
<dbReference type="SMART" id="SM00589">
    <property type="entry name" value="PRY"/>
    <property type="match status" value="1"/>
</dbReference>
<dbReference type="Pfam" id="PF00643">
    <property type="entry name" value="zf-B_box"/>
    <property type="match status" value="1"/>
</dbReference>
<dbReference type="CDD" id="cd19769">
    <property type="entry name" value="Bbox2_TRIM16-like"/>
    <property type="match status" value="1"/>
</dbReference>
<evidence type="ECO:0000256" key="2">
    <source>
        <dbReference type="ARBA" id="ARBA00022723"/>
    </source>
</evidence>
<evidence type="ECO:0000256" key="4">
    <source>
        <dbReference type="ARBA" id="ARBA00022833"/>
    </source>
</evidence>
<dbReference type="Proteomes" id="UP000264820">
    <property type="component" value="Unplaced"/>
</dbReference>
<dbReference type="InterPro" id="IPR000315">
    <property type="entry name" value="Znf_B-box"/>
</dbReference>
<evidence type="ECO:0000256" key="6">
    <source>
        <dbReference type="PROSITE-ProRule" id="PRU00175"/>
    </source>
</evidence>
<dbReference type="InterPro" id="IPR001870">
    <property type="entry name" value="B30.2/SPRY"/>
</dbReference>
<evidence type="ECO:0000259" key="8">
    <source>
        <dbReference type="PROSITE" id="PS50188"/>
    </source>
</evidence>
<dbReference type="GO" id="GO:0008270">
    <property type="term" value="F:zinc ion binding"/>
    <property type="evidence" value="ECO:0007669"/>
    <property type="project" value="UniProtKB-KW"/>
</dbReference>
<dbReference type="Gene3D" id="4.10.830.40">
    <property type="match status" value="1"/>
</dbReference>
<dbReference type="Gene3D" id="2.60.120.920">
    <property type="match status" value="1"/>
</dbReference>
<dbReference type="PANTHER" id="PTHR25465">
    <property type="entry name" value="B-BOX DOMAIN CONTAINING"/>
    <property type="match status" value="1"/>
</dbReference>
<dbReference type="Gene3D" id="3.30.40.10">
    <property type="entry name" value="Zinc/RING finger domain, C3HC4 (zinc finger)"/>
    <property type="match status" value="1"/>
</dbReference>
<sequence>MADADGGEFSLLSLGDELTCSICLCTFDCPVTTPCGHNFCQQCLLSTWKETYSCPQCRAHYSIKPELKKNTVLSAVVDTFKLRSTDVSVAETAKSEAGWGAAAIRCDTCMKAEAVNTCLTCMASYCAEHLRPHRDSPVFRVHQLTEPVGDLLERICPDHQKLTELFCTQHDRLICTLCLQQAHKTCNFIQPEKQRAKQKSNFSEKLDLVNKKIKQNETVISQITDMQLSLKGSAATKKSKMAHVYEQIRDMLAAEERAAMTAVDQELESSQTKIRVLMKMFSDNIKSLNKAKVDIQSLLCQSQTMAFLQASLNLPKAAAFDPYAPRINFNSKKVTANEEFAVNLKKQINSDGTGHAPFRIFQHSPLPSLIDGAALSFDPKTAHKRIVLTEHFTRASVSDQLNPAAHIDCPQRFSVCTQVLTSQGFTRGCHYWEVRLNHNNFIGIGLAYGSIDRKGPTSRLGRNAKSWCVEWFNVKLSAWHDSSEIKVVNPHPKRVGVLLDCDSGSATFYNVADRVYPFYSFVFPFTEAVYPAFWLFSSESSITLCQLQA</sequence>
<dbReference type="InterPro" id="IPR006574">
    <property type="entry name" value="PRY"/>
</dbReference>
<evidence type="ECO:0000313" key="10">
    <source>
        <dbReference type="Proteomes" id="UP000264820"/>
    </source>
</evidence>
<keyword evidence="5" id="KW-0391">Immunity</keyword>
<dbReference type="InterPro" id="IPR013083">
    <property type="entry name" value="Znf_RING/FYVE/PHD"/>
</dbReference>
<dbReference type="PRINTS" id="PR01407">
    <property type="entry name" value="BUTYPHLNCDUF"/>
</dbReference>
<dbReference type="Gene3D" id="3.30.160.60">
    <property type="entry name" value="Classic Zinc Finger"/>
    <property type="match status" value="1"/>
</dbReference>
<keyword evidence="2" id="KW-0479">Metal-binding</keyword>
<name>A0A3Q2YC66_HIPCM</name>
<dbReference type="PROSITE" id="PS50188">
    <property type="entry name" value="B302_SPRY"/>
    <property type="match status" value="1"/>
</dbReference>
<dbReference type="InterPro" id="IPR017907">
    <property type="entry name" value="Znf_RING_CS"/>
</dbReference>
<dbReference type="PROSITE" id="PS00518">
    <property type="entry name" value="ZF_RING_1"/>
    <property type="match status" value="1"/>
</dbReference>
<dbReference type="GeneTree" id="ENSGT00940000164979"/>
<keyword evidence="4" id="KW-0862">Zinc</keyword>
<keyword evidence="3 6" id="KW-0863">Zinc-finger</keyword>
<dbReference type="SMART" id="SM00184">
    <property type="entry name" value="RING"/>
    <property type="match status" value="1"/>
</dbReference>
<feature type="domain" description="B30.2/SPRY" evidence="8">
    <location>
        <begin position="355"/>
        <end position="549"/>
    </location>
</feature>
<dbReference type="InterPro" id="IPR043136">
    <property type="entry name" value="B30.2/SPRY_sf"/>
</dbReference>
<dbReference type="InterPro" id="IPR027370">
    <property type="entry name" value="Znf-RING_euk"/>
</dbReference>
<reference evidence="9" key="2">
    <citation type="submission" date="2025-09" db="UniProtKB">
        <authorList>
            <consortium name="Ensembl"/>
        </authorList>
    </citation>
    <scope>IDENTIFICATION</scope>
</reference>
<evidence type="ECO:0000259" key="7">
    <source>
        <dbReference type="PROSITE" id="PS50089"/>
    </source>
</evidence>
<dbReference type="Pfam" id="PF13445">
    <property type="entry name" value="zf-RING_UBOX"/>
    <property type="match status" value="1"/>
</dbReference>
<dbReference type="InterPro" id="IPR001841">
    <property type="entry name" value="Znf_RING"/>
</dbReference>
<feature type="domain" description="RING-type" evidence="7">
    <location>
        <begin position="20"/>
        <end position="58"/>
    </location>
</feature>
<dbReference type="Pfam" id="PF00622">
    <property type="entry name" value="SPRY"/>
    <property type="match status" value="1"/>
</dbReference>
<evidence type="ECO:0000256" key="1">
    <source>
        <dbReference type="ARBA" id="ARBA00022588"/>
    </source>
</evidence>
<dbReference type="PROSITE" id="PS50089">
    <property type="entry name" value="ZF_RING_2"/>
    <property type="match status" value="1"/>
</dbReference>